<accession>A0A8K0R5P0</accession>
<dbReference type="GO" id="GO:0016020">
    <property type="term" value="C:membrane"/>
    <property type="evidence" value="ECO:0007669"/>
    <property type="project" value="UniProtKB-SubCell"/>
</dbReference>
<evidence type="ECO:0000256" key="2">
    <source>
        <dbReference type="ARBA" id="ARBA00022448"/>
    </source>
</evidence>
<feature type="transmembrane region" description="Helical" evidence="6">
    <location>
        <begin position="209"/>
        <end position="228"/>
    </location>
</feature>
<feature type="transmembrane region" description="Helical" evidence="6">
    <location>
        <begin position="421"/>
        <end position="444"/>
    </location>
</feature>
<feature type="transmembrane region" description="Helical" evidence="6">
    <location>
        <begin position="88"/>
        <end position="110"/>
    </location>
</feature>
<keyword evidence="5 6" id="KW-0472">Membrane</keyword>
<protein>
    <submittedName>
        <fullName evidence="7">Amino acid permease-domain-containing protein</fullName>
    </submittedName>
</protein>
<comment type="subcellular location">
    <subcellularLocation>
        <location evidence="1">Membrane</location>
        <topology evidence="1">Multi-pass membrane protein</topology>
    </subcellularLocation>
</comment>
<dbReference type="Gene3D" id="1.20.1740.10">
    <property type="entry name" value="Amino acid/polyamine transporter I"/>
    <property type="match status" value="1"/>
</dbReference>
<dbReference type="AlphaFoldDB" id="A0A8K0R5P0"/>
<feature type="transmembrane region" description="Helical" evidence="6">
    <location>
        <begin position="235"/>
        <end position="256"/>
    </location>
</feature>
<evidence type="ECO:0000256" key="6">
    <source>
        <dbReference type="SAM" id="Phobius"/>
    </source>
</evidence>
<dbReference type="OrthoDB" id="4476201at2759"/>
<dbReference type="Proteomes" id="UP000813461">
    <property type="component" value="Unassembled WGS sequence"/>
</dbReference>
<dbReference type="Pfam" id="PF13520">
    <property type="entry name" value="AA_permease_2"/>
    <property type="match status" value="1"/>
</dbReference>
<keyword evidence="8" id="KW-1185">Reference proteome</keyword>
<dbReference type="InterPro" id="IPR002293">
    <property type="entry name" value="AA/rel_permease1"/>
</dbReference>
<sequence>MGLVSSELTFSYHYRRHLHLGDRDKLVKSVRSKRAVIMSEEAPPKVSSERRASITAAAEGLASEDDAAKLASLGYKQELRRNFTMIEVFGIAFSIMGLLPSIASTLAYSLPAGPAGLVWGWFVASGFIFIVGLAMADMGSAMPTSGGLYYWTHYFASQKTRNALSFLVGYSNTLGLVGGLCSIDYGFALMFLSVIVIARDGEWAPSNGIVYVVFMCCVLAHGVLASTLSKVMGKLQTVFVVANFILIAATVIALPIGRARERNDGKFIFATTGNLTTWPTGWAWFLSWLSPIWTIGAFDSCVHMSEEAANATRAVPYGILMSIGSCWLFGWIIVIVIAACINPDFESVLGSSYGQPMAQIYYDAVGKKGALALMSLLFIVQFLMGLSILVAASRQSWAFSRDGALPFSGFFRRISVRMGYIPFRTIWGCVLLALVLGLLCLIAPAAASALFSLAVAGNNVAWGVPIFCRLVWGGKKFRPGPFYTGALSKPIGWVAIVFLVFGIVLSMMPVGGPTPTAETMNYTVVINCAVWIGSLVYYFVDARKWFTGPKITLSEEAISDAQVEAIKKDELNIDGVPAERNGSHIGAADFNAEERT</sequence>
<comment type="caution">
    <text evidence="7">The sequence shown here is derived from an EMBL/GenBank/DDBJ whole genome shotgun (WGS) entry which is preliminary data.</text>
</comment>
<feature type="transmembrane region" description="Helical" evidence="6">
    <location>
        <begin position="116"/>
        <end position="136"/>
    </location>
</feature>
<feature type="transmembrane region" description="Helical" evidence="6">
    <location>
        <begin position="491"/>
        <end position="510"/>
    </location>
</feature>
<evidence type="ECO:0000313" key="8">
    <source>
        <dbReference type="Proteomes" id="UP000813461"/>
    </source>
</evidence>
<dbReference type="EMBL" id="JAGMVJ010000010">
    <property type="protein sequence ID" value="KAH7087078.1"/>
    <property type="molecule type" value="Genomic_DNA"/>
</dbReference>
<evidence type="ECO:0000256" key="3">
    <source>
        <dbReference type="ARBA" id="ARBA00022692"/>
    </source>
</evidence>
<proteinExistence type="predicted"/>
<feature type="transmembrane region" description="Helical" evidence="6">
    <location>
        <begin position="450"/>
        <end position="471"/>
    </location>
</feature>
<feature type="transmembrane region" description="Helical" evidence="6">
    <location>
        <begin position="370"/>
        <end position="392"/>
    </location>
</feature>
<gene>
    <name evidence="7" type="ORF">FB567DRAFT_526875</name>
</gene>
<feature type="transmembrane region" description="Helical" evidence="6">
    <location>
        <begin position="314"/>
        <end position="339"/>
    </location>
</feature>
<dbReference type="PANTHER" id="PTHR45649">
    <property type="entry name" value="AMINO-ACID PERMEASE BAT1"/>
    <property type="match status" value="1"/>
</dbReference>
<dbReference type="GO" id="GO:0022857">
    <property type="term" value="F:transmembrane transporter activity"/>
    <property type="evidence" value="ECO:0007669"/>
    <property type="project" value="InterPro"/>
</dbReference>
<keyword evidence="3 6" id="KW-0812">Transmembrane</keyword>
<reference evidence="7" key="1">
    <citation type="journal article" date="2021" name="Nat. Commun.">
        <title>Genetic determinants of endophytism in the Arabidopsis root mycobiome.</title>
        <authorList>
            <person name="Mesny F."/>
            <person name="Miyauchi S."/>
            <person name="Thiergart T."/>
            <person name="Pickel B."/>
            <person name="Atanasova L."/>
            <person name="Karlsson M."/>
            <person name="Huettel B."/>
            <person name="Barry K.W."/>
            <person name="Haridas S."/>
            <person name="Chen C."/>
            <person name="Bauer D."/>
            <person name="Andreopoulos W."/>
            <person name="Pangilinan J."/>
            <person name="LaButti K."/>
            <person name="Riley R."/>
            <person name="Lipzen A."/>
            <person name="Clum A."/>
            <person name="Drula E."/>
            <person name="Henrissat B."/>
            <person name="Kohler A."/>
            <person name="Grigoriev I.V."/>
            <person name="Martin F.M."/>
            <person name="Hacquard S."/>
        </authorList>
    </citation>
    <scope>NUCLEOTIDE SEQUENCE</scope>
    <source>
        <strain evidence="7">MPI-SDFR-AT-0120</strain>
    </source>
</reference>
<keyword evidence="2" id="KW-0813">Transport</keyword>
<keyword evidence="4 6" id="KW-1133">Transmembrane helix</keyword>
<evidence type="ECO:0000313" key="7">
    <source>
        <dbReference type="EMBL" id="KAH7087078.1"/>
    </source>
</evidence>
<organism evidence="7 8">
    <name type="scientific">Paraphoma chrysanthemicola</name>
    <dbReference type="NCBI Taxonomy" id="798071"/>
    <lineage>
        <taxon>Eukaryota</taxon>
        <taxon>Fungi</taxon>
        <taxon>Dikarya</taxon>
        <taxon>Ascomycota</taxon>
        <taxon>Pezizomycotina</taxon>
        <taxon>Dothideomycetes</taxon>
        <taxon>Pleosporomycetidae</taxon>
        <taxon>Pleosporales</taxon>
        <taxon>Pleosporineae</taxon>
        <taxon>Phaeosphaeriaceae</taxon>
        <taxon>Paraphoma</taxon>
    </lineage>
</organism>
<evidence type="ECO:0000256" key="5">
    <source>
        <dbReference type="ARBA" id="ARBA00023136"/>
    </source>
</evidence>
<evidence type="ECO:0000256" key="1">
    <source>
        <dbReference type="ARBA" id="ARBA00004141"/>
    </source>
</evidence>
<name>A0A8K0R5P0_9PLEO</name>
<feature type="transmembrane region" description="Helical" evidence="6">
    <location>
        <begin position="522"/>
        <end position="540"/>
    </location>
</feature>
<feature type="transmembrane region" description="Helical" evidence="6">
    <location>
        <begin position="174"/>
        <end position="197"/>
    </location>
</feature>
<evidence type="ECO:0000256" key="4">
    <source>
        <dbReference type="ARBA" id="ARBA00022989"/>
    </source>
</evidence>
<dbReference type="PANTHER" id="PTHR45649:SF6">
    <property type="entry name" value="GABA-SPECIFIC PERMEASE"/>
    <property type="match status" value="1"/>
</dbReference>